<organism evidence="5 6">
    <name type="scientific">Myroides indicus</name>
    <dbReference type="NCBI Taxonomy" id="1323422"/>
    <lineage>
        <taxon>Bacteria</taxon>
        <taxon>Pseudomonadati</taxon>
        <taxon>Bacteroidota</taxon>
        <taxon>Flavobacteriia</taxon>
        <taxon>Flavobacteriales</taxon>
        <taxon>Flavobacteriaceae</taxon>
        <taxon>Myroides</taxon>
    </lineage>
</organism>
<evidence type="ECO:0000256" key="2">
    <source>
        <dbReference type="ARBA" id="ARBA00022801"/>
    </source>
</evidence>
<reference evidence="5 6" key="1">
    <citation type="submission" date="2019-03" db="EMBL/GenBank/DDBJ databases">
        <title>Genomic Encyclopedia of Archaeal and Bacterial Type Strains, Phase II (KMG-II): from individual species to whole genera.</title>
        <authorList>
            <person name="Goeker M."/>
        </authorList>
    </citation>
    <scope>NUCLEOTIDE SEQUENCE [LARGE SCALE GENOMIC DNA]</scope>
    <source>
        <strain evidence="5 6">DSM 28213</strain>
    </source>
</reference>
<evidence type="ECO:0000256" key="4">
    <source>
        <dbReference type="HAMAP-Rule" id="MF_01954"/>
    </source>
</evidence>
<dbReference type="GO" id="GO:0043419">
    <property type="term" value="P:urea catabolic process"/>
    <property type="evidence" value="ECO:0007669"/>
    <property type="project" value="UniProtKB-UniRule"/>
</dbReference>
<dbReference type="NCBIfam" id="NF009712">
    <property type="entry name" value="PRK13241.1"/>
    <property type="match status" value="1"/>
</dbReference>
<dbReference type="InterPro" id="IPR036461">
    <property type="entry name" value="Urease_betasu_sf"/>
</dbReference>
<comment type="pathway">
    <text evidence="1 4">Nitrogen metabolism; urea degradation; CO(2) and NH(3) from urea (urease route): step 1/1.</text>
</comment>
<dbReference type="GO" id="GO:0035550">
    <property type="term" value="C:urease complex"/>
    <property type="evidence" value="ECO:0007669"/>
    <property type="project" value="InterPro"/>
</dbReference>
<protein>
    <recommendedName>
        <fullName evidence="4">Urease subunit beta</fullName>
        <ecNumber evidence="4">3.5.1.5</ecNumber>
    </recommendedName>
    <alternativeName>
        <fullName evidence="4">Urea amidohydrolase subunit beta</fullName>
    </alternativeName>
</protein>
<dbReference type="SUPFAM" id="SSF54111">
    <property type="entry name" value="Urease, gamma-subunit"/>
    <property type="match status" value="1"/>
</dbReference>
<dbReference type="CDD" id="cd00390">
    <property type="entry name" value="Urease_gamma"/>
    <property type="match status" value="1"/>
</dbReference>
<dbReference type="InterPro" id="IPR036463">
    <property type="entry name" value="Urease_gamma_sf"/>
</dbReference>
<dbReference type="Pfam" id="PF00699">
    <property type="entry name" value="Urease_beta"/>
    <property type="match status" value="1"/>
</dbReference>
<dbReference type="PANTHER" id="PTHR33569:SF1">
    <property type="entry name" value="UREASE"/>
    <property type="match status" value="1"/>
</dbReference>
<proteinExistence type="inferred from homology"/>
<dbReference type="Pfam" id="PF00547">
    <property type="entry name" value="Urease_gamma"/>
    <property type="match status" value="1"/>
</dbReference>
<comment type="caution">
    <text evidence="5">The sequence shown here is derived from an EMBL/GenBank/DDBJ whole genome shotgun (WGS) entry which is preliminary data.</text>
</comment>
<gene>
    <name evidence="4" type="primary">ureB</name>
    <name evidence="5" type="ORF">C8P70_1394</name>
</gene>
<dbReference type="EC" id="3.5.1.5" evidence="4"/>
<comment type="subcellular location">
    <subcellularLocation>
        <location evidence="4">Cytoplasm</location>
    </subcellularLocation>
</comment>
<dbReference type="GO" id="GO:0009039">
    <property type="term" value="F:urease activity"/>
    <property type="evidence" value="ECO:0007669"/>
    <property type="project" value="UniProtKB-UniRule"/>
</dbReference>
<dbReference type="Gene3D" id="3.30.280.10">
    <property type="entry name" value="Urease, gamma-like subunit"/>
    <property type="match status" value="1"/>
</dbReference>
<dbReference type="InterPro" id="IPR002026">
    <property type="entry name" value="Urease_gamma/gamma-beta_su"/>
</dbReference>
<dbReference type="OrthoDB" id="9797217at2"/>
<dbReference type="Gene3D" id="2.10.150.10">
    <property type="entry name" value="Urease, beta subunit"/>
    <property type="match status" value="1"/>
</dbReference>
<evidence type="ECO:0000313" key="5">
    <source>
        <dbReference type="EMBL" id="TDS51259.1"/>
    </source>
</evidence>
<dbReference type="RefSeq" id="WP_133713696.1">
    <property type="nucleotide sequence ID" value="NZ_SOAG01000039.1"/>
</dbReference>
<dbReference type="HAMAP" id="MF_01954">
    <property type="entry name" value="Urease_beta"/>
    <property type="match status" value="1"/>
</dbReference>
<accession>A0A4R7ERH5</accession>
<dbReference type="AlphaFoldDB" id="A0A4R7ERH5"/>
<comment type="similarity">
    <text evidence="4">Belongs to the urease beta subunit family.</text>
</comment>
<keyword evidence="6" id="KW-1185">Reference proteome</keyword>
<comment type="subunit">
    <text evidence="4">Heterotrimer of UreA (gamma), UreB (beta) and UreC (alpha) subunits. Three heterotrimers associate to form the active enzyme.</text>
</comment>
<dbReference type="CDD" id="cd00407">
    <property type="entry name" value="Urease_beta"/>
    <property type="match status" value="1"/>
</dbReference>
<evidence type="ECO:0000256" key="1">
    <source>
        <dbReference type="ARBA" id="ARBA00004897"/>
    </source>
</evidence>
<dbReference type="NCBIfam" id="NF009682">
    <property type="entry name" value="PRK13203.1"/>
    <property type="match status" value="1"/>
</dbReference>
<sequence>MYLTHQEKEKMLLLFAAIIAKNRKEKGLKLSYPESVAYLSGHIIEGAREGKTVQKLIEECSHLLSGENVMDGVPELLEQLQVEAMFVDGTKLVSLNNPIRHKTSAVIPGEYAYAPDDISLSSDRKRITIKVINTADRPIQVGSHFHFYEANPALDFDREQTKGYHLDIASGLSVRFMPGVEEMIELVEYGGDKIIYGFAGKINGNL</sequence>
<evidence type="ECO:0000256" key="3">
    <source>
        <dbReference type="ARBA" id="ARBA00047778"/>
    </source>
</evidence>
<dbReference type="NCBIfam" id="TIGR00192">
    <property type="entry name" value="urease_beta"/>
    <property type="match status" value="1"/>
</dbReference>
<keyword evidence="2 4" id="KW-0378">Hydrolase</keyword>
<dbReference type="Proteomes" id="UP000295215">
    <property type="component" value="Unassembled WGS sequence"/>
</dbReference>
<dbReference type="NCBIfam" id="NF009671">
    <property type="entry name" value="PRK13192.1"/>
    <property type="match status" value="1"/>
</dbReference>
<evidence type="ECO:0000313" key="6">
    <source>
        <dbReference type="Proteomes" id="UP000295215"/>
    </source>
</evidence>
<dbReference type="InterPro" id="IPR050069">
    <property type="entry name" value="Urease_subunit"/>
</dbReference>
<keyword evidence="4" id="KW-0963">Cytoplasm</keyword>
<dbReference type="SUPFAM" id="SSF51278">
    <property type="entry name" value="Urease, beta-subunit"/>
    <property type="match status" value="1"/>
</dbReference>
<dbReference type="PANTHER" id="PTHR33569">
    <property type="entry name" value="UREASE"/>
    <property type="match status" value="1"/>
</dbReference>
<dbReference type="EMBL" id="SOAG01000039">
    <property type="protein sequence ID" value="TDS51259.1"/>
    <property type="molecule type" value="Genomic_DNA"/>
</dbReference>
<dbReference type="GO" id="GO:0016151">
    <property type="term" value="F:nickel cation binding"/>
    <property type="evidence" value="ECO:0007669"/>
    <property type="project" value="InterPro"/>
</dbReference>
<dbReference type="InterPro" id="IPR002019">
    <property type="entry name" value="Urease_beta-like"/>
</dbReference>
<name>A0A4R7ERH5_9FLAO</name>
<comment type="catalytic activity">
    <reaction evidence="3 4">
        <text>urea + 2 H2O + H(+) = hydrogencarbonate + 2 NH4(+)</text>
        <dbReference type="Rhea" id="RHEA:20557"/>
        <dbReference type="ChEBI" id="CHEBI:15377"/>
        <dbReference type="ChEBI" id="CHEBI:15378"/>
        <dbReference type="ChEBI" id="CHEBI:16199"/>
        <dbReference type="ChEBI" id="CHEBI:17544"/>
        <dbReference type="ChEBI" id="CHEBI:28938"/>
        <dbReference type="EC" id="3.5.1.5"/>
    </reaction>
</comment>
<dbReference type="UniPathway" id="UPA00258">
    <property type="reaction ID" value="UER00370"/>
</dbReference>
<dbReference type="NCBIfam" id="TIGR00193">
    <property type="entry name" value="urease_gam"/>
    <property type="match status" value="1"/>
</dbReference>